<feature type="transmembrane region" description="Helical" evidence="6">
    <location>
        <begin position="136"/>
        <end position="157"/>
    </location>
</feature>
<feature type="transmembrane region" description="Helical" evidence="6">
    <location>
        <begin position="401"/>
        <end position="424"/>
    </location>
</feature>
<evidence type="ECO:0000256" key="1">
    <source>
        <dbReference type="ARBA" id="ARBA00004141"/>
    </source>
</evidence>
<dbReference type="EMBL" id="JAEKNR010000168">
    <property type="protein sequence ID" value="MBJ7599724.1"/>
    <property type="molecule type" value="Genomic_DNA"/>
</dbReference>
<protein>
    <recommendedName>
        <fullName evidence="6">Divalent metal cation transporter MntH</fullName>
    </recommendedName>
</protein>
<evidence type="ECO:0000256" key="6">
    <source>
        <dbReference type="HAMAP-Rule" id="MF_00221"/>
    </source>
</evidence>
<feature type="transmembrane region" description="Helical" evidence="6">
    <location>
        <begin position="343"/>
        <end position="361"/>
    </location>
</feature>
<feature type="transmembrane region" description="Helical" evidence="6">
    <location>
        <begin position="67"/>
        <end position="89"/>
    </location>
</feature>
<evidence type="ECO:0000256" key="4">
    <source>
        <dbReference type="ARBA" id="ARBA00022989"/>
    </source>
</evidence>
<sequence length="430" mass="45257">MEPASAALPGERRVLVAAERSLSGETRGLRALLPFLGPAFVAAVAYVDPGNFATNIAAGAKYGYSLLWVVLGANLMAMLVQAMSAKLGIATGMNLPEVCRLRFPRPVSRLLWVQAEIIAMATDLAEFVGAALGLNIVFHIPLLPAGLITGVAAFTILALQARGFRPLEALITVLVGVIVVAFAFEVFLARPSLPAAAHGLLVPSFSGPESVLLAAGILGATVMPHVVYLHSALTQQRVSATTPEARRKVYRFERWDVVIALGIAGFINMAMLVTAAATFNARGLDGVGDLRLASHGLGVYLGNHADLFFGLGLLASGLSSSSVGTMAGQVVMQGFIQRQIPLFLRRIVTMAPALVVLAVGLDASRALVLSQVVLSFGIPFAVIPLLLFCNDRRLMGNLVNGRFTMLAGTAVVVVIVLLNLFLLAQISFGV</sequence>
<keyword evidence="8" id="KW-1185">Reference proteome</keyword>
<dbReference type="GO" id="GO:0046872">
    <property type="term" value="F:metal ion binding"/>
    <property type="evidence" value="ECO:0007669"/>
    <property type="project" value="UniProtKB-UniRule"/>
</dbReference>
<feature type="transmembrane region" description="Helical" evidence="6">
    <location>
        <begin position="169"/>
        <end position="190"/>
    </location>
</feature>
<comment type="function">
    <text evidence="6">H(+)-stimulated, divalent metal cation uptake system.</text>
</comment>
<dbReference type="GO" id="GO:0030001">
    <property type="term" value="P:metal ion transport"/>
    <property type="evidence" value="ECO:0007669"/>
    <property type="project" value="UniProtKB-UniRule"/>
</dbReference>
<dbReference type="PRINTS" id="PR00447">
    <property type="entry name" value="NATRESASSCMP"/>
</dbReference>
<feature type="transmembrane region" description="Helical" evidence="6">
    <location>
        <begin position="367"/>
        <end position="389"/>
    </location>
</feature>
<keyword evidence="6" id="KW-0406">Ion transport</keyword>
<evidence type="ECO:0000256" key="2">
    <source>
        <dbReference type="ARBA" id="ARBA00022448"/>
    </source>
</evidence>
<reference evidence="7" key="1">
    <citation type="submission" date="2020-10" db="EMBL/GenBank/DDBJ databases">
        <title>Ca. Dormibacterota MAGs.</title>
        <authorList>
            <person name="Montgomery K."/>
        </authorList>
    </citation>
    <scope>NUCLEOTIDE SEQUENCE [LARGE SCALE GENOMIC DNA]</scope>
    <source>
        <strain evidence="7">SC8812_S17_10</strain>
    </source>
</reference>
<evidence type="ECO:0000313" key="7">
    <source>
        <dbReference type="EMBL" id="MBJ7599724.1"/>
    </source>
</evidence>
<keyword evidence="5 6" id="KW-0472">Membrane</keyword>
<organism evidence="7 8">
    <name type="scientific">Candidatus Nephthysia bennettiae</name>
    <dbReference type="NCBI Taxonomy" id="3127016"/>
    <lineage>
        <taxon>Bacteria</taxon>
        <taxon>Bacillati</taxon>
        <taxon>Candidatus Dormiibacterota</taxon>
        <taxon>Candidatus Dormibacteria</taxon>
        <taxon>Candidatus Dormibacterales</taxon>
        <taxon>Candidatus Dormibacteraceae</taxon>
        <taxon>Candidatus Nephthysia</taxon>
    </lineage>
</organism>
<keyword evidence="6" id="KW-1003">Cell membrane</keyword>
<dbReference type="GO" id="GO:0015293">
    <property type="term" value="F:symporter activity"/>
    <property type="evidence" value="ECO:0007669"/>
    <property type="project" value="UniProtKB-UniRule"/>
</dbReference>
<evidence type="ECO:0000256" key="5">
    <source>
        <dbReference type="ARBA" id="ARBA00023136"/>
    </source>
</evidence>
<keyword evidence="4 6" id="KW-1133">Transmembrane helix</keyword>
<dbReference type="PANTHER" id="PTHR11706">
    <property type="entry name" value="SOLUTE CARRIER PROTEIN FAMILY 11 MEMBER"/>
    <property type="match status" value="1"/>
</dbReference>
<dbReference type="HAMAP" id="MF_00221">
    <property type="entry name" value="NRAMP"/>
    <property type="match status" value="1"/>
</dbReference>
<feature type="transmembrane region" description="Helical" evidence="6">
    <location>
        <begin position="257"/>
        <end position="279"/>
    </location>
</feature>
<gene>
    <name evidence="6" type="primary">mntH</name>
    <name evidence="7" type="ORF">JF922_16810</name>
</gene>
<dbReference type="GO" id="GO:0005886">
    <property type="term" value="C:plasma membrane"/>
    <property type="evidence" value="ECO:0007669"/>
    <property type="project" value="UniProtKB-SubCell"/>
</dbReference>
<dbReference type="NCBIfam" id="NF001923">
    <property type="entry name" value="PRK00701.1"/>
    <property type="match status" value="1"/>
</dbReference>
<dbReference type="InterPro" id="IPR001046">
    <property type="entry name" value="NRAMP_fam"/>
</dbReference>
<name>A0A934K490_9BACT</name>
<comment type="caution">
    <text evidence="7">The sequence shown here is derived from an EMBL/GenBank/DDBJ whole genome shotgun (WGS) entry which is preliminary data.</text>
</comment>
<dbReference type="NCBIfam" id="NF037982">
    <property type="entry name" value="Nramp_1"/>
    <property type="match status" value="1"/>
</dbReference>
<comment type="subcellular location">
    <subcellularLocation>
        <location evidence="6">Cell membrane</location>
        <topology evidence="6">Multi-pass membrane protein</topology>
    </subcellularLocation>
    <subcellularLocation>
        <location evidence="1">Membrane</location>
        <topology evidence="1">Multi-pass membrane protein</topology>
    </subcellularLocation>
</comment>
<keyword evidence="6" id="KW-0769">Symport</keyword>
<dbReference type="AlphaFoldDB" id="A0A934K490"/>
<comment type="similarity">
    <text evidence="6">Belongs to the NRAMP family.</text>
</comment>
<evidence type="ECO:0000256" key="3">
    <source>
        <dbReference type="ARBA" id="ARBA00022692"/>
    </source>
</evidence>
<feature type="transmembrane region" description="Helical" evidence="6">
    <location>
        <begin position="210"/>
        <end position="229"/>
    </location>
</feature>
<dbReference type="NCBIfam" id="TIGR01197">
    <property type="entry name" value="nramp"/>
    <property type="match status" value="1"/>
</dbReference>
<feature type="transmembrane region" description="Helical" evidence="6">
    <location>
        <begin position="307"/>
        <end position="331"/>
    </location>
</feature>
<dbReference type="Pfam" id="PF01566">
    <property type="entry name" value="Nramp"/>
    <property type="match status" value="1"/>
</dbReference>
<proteinExistence type="inferred from homology"/>
<dbReference type="Proteomes" id="UP000612893">
    <property type="component" value="Unassembled WGS sequence"/>
</dbReference>
<feature type="transmembrane region" description="Helical" evidence="6">
    <location>
        <begin position="29"/>
        <end position="47"/>
    </location>
</feature>
<keyword evidence="3 6" id="KW-0812">Transmembrane</keyword>
<keyword evidence="2 6" id="KW-0813">Transport</keyword>
<dbReference type="PANTHER" id="PTHR11706:SF33">
    <property type="entry name" value="NATURAL RESISTANCE-ASSOCIATED MACROPHAGE PROTEIN 2"/>
    <property type="match status" value="1"/>
</dbReference>
<accession>A0A934K490</accession>
<evidence type="ECO:0000313" key="8">
    <source>
        <dbReference type="Proteomes" id="UP000612893"/>
    </source>
</evidence>